<organism evidence="1">
    <name type="scientific">marine metagenome</name>
    <dbReference type="NCBI Taxonomy" id="408172"/>
    <lineage>
        <taxon>unclassified sequences</taxon>
        <taxon>metagenomes</taxon>
        <taxon>ecological metagenomes</taxon>
    </lineage>
</organism>
<gene>
    <name evidence="1" type="ORF">METZ01_LOCUS184353</name>
</gene>
<dbReference type="EMBL" id="UINC01036874">
    <property type="protein sequence ID" value="SVB31499.1"/>
    <property type="molecule type" value="Genomic_DNA"/>
</dbReference>
<proteinExistence type="predicted"/>
<name>A0A382D067_9ZZZZ</name>
<reference evidence="1" key="1">
    <citation type="submission" date="2018-05" db="EMBL/GenBank/DDBJ databases">
        <authorList>
            <person name="Lanie J.A."/>
            <person name="Ng W.-L."/>
            <person name="Kazmierczak K.M."/>
            <person name="Andrzejewski T.M."/>
            <person name="Davidsen T.M."/>
            <person name="Wayne K.J."/>
            <person name="Tettelin H."/>
            <person name="Glass J.I."/>
            <person name="Rusch D."/>
            <person name="Podicherti R."/>
            <person name="Tsui H.-C.T."/>
            <person name="Winkler M.E."/>
        </authorList>
    </citation>
    <scope>NUCLEOTIDE SEQUENCE</scope>
</reference>
<accession>A0A382D067</accession>
<sequence>MVQATRLHIGAVIKELKDGKKDEELWQEAEKLSGGIESLIFVKYLHLRAESIAKT</sequence>
<protein>
    <submittedName>
        <fullName evidence="1">Uncharacterized protein</fullName>
    </submittedName>
</protein>
<evidence type="ECO:0000313" key="1">
    <source>
        <dbReference type="EMBL" id="SVB31499.1"/>
    </source>
</evidence>
<dbReference type="AlphaFoldDB" id="A0A382D067"/>